<dbReference type="PROSITE" id="PS50922">
    <property type="entry name" value="TLC"/>
    <property type="match status" value="1"/>
</dbReference>
<evidence type="ECO:0000256" key="7">
    <source>
        <dbReference type="SAM" id="Phobius"/>
    </source>
</evidence>
<accession>A0A6A7ADF8</accession>
<dbReference type="InterPro" id="IPR050846">
    <property type="entry name" value="TLCD"/>
</dbReference>
<name>A0A6A7ADF8_9PLEO</name>
<feature type="region of interest" description="Disordered" evidence="6">
    <location>
        <begin position="364"/>
        <end position="390"/>
    </location>
</feature>
<comment type="subcellular location">
    <subcellularLocation>
        <location evidence="1">Membrane</location>
        <topology evidence="1">Multi-pass membrane protein</topology>
    </subcellularLocation>
</comment>
<evidence type="ECO:0000256" key="2">
    <source>
        <dbReference type="ARBA" id="ARBA00022692"/>
    </source>
</evidence>
<feature type="transmembrane region" description="Helical" evidence="7">
    <location>
        <begin position="141"/>
        <end position="161"/>
    </location>
</feature>
<dbReference type="InterPro" id="IPR006634">
    <property type="entry name" value="TLC-dom"/>
</dbReference>
<sequence>MHDPFPLPRPAFLAPYVEKVADYLSLKTLPLHYHEVALAYTVYYIINKFVSPAISRYFLPRKYPAFNRRTKLNWDVHVVSFTQSVVVCTLALWVMWTDTERSGMDTKERVHGYTGASGLIQAFAGGYFLWDLVITLQNVQIFGIGMLCHALSALCVFSLGFRPFVNFYAPTFILYELSSPFLNIHWFCDKLNMTGSTLQFVNGIVLLFTFFSCRLCWGTYNSVRVFNDVYRAYTAGVVSTTDPEFGKLNNTTTVGNAGFKHDILRFADGQSVPLWLAAAYLLSNLTLNGLNWFWFSKMIETLRKRFDPPFGTRQPESAVKEPTMPVPEDEKVLIEGIHVATPAAIEADEPDYLRAGASNVPVTLEKSRSGTHLEVSATEVRSRTSTRRRG</sequence>
<dbReference type="Pfam" id="PF03798">
    <property type="entry name" value="TRAM_LAG1_CLN8"/>
    <property type="match status" value="1"/>
</dbReference>
<reference evidence="9" key="1">
    <citation type="journal article" date="2020" name="Stud. Mycol.">
        <title>101 Dothideomycetes genomes: a test case for predicting lifestyles and emergence of pathogens.</title>
        <authorList>
            <person name="Haridas S."/>
            <person name="Albert R."/>
            <person name="Binder M."/>
            <person name="Bloem J."/>
            <person name="Labutti K."/>
            <person name="Salamov A."/>
            <person name="Andreopoulos B."/>
            <person name="Baker S."/>
            <person name="Barry K."/>
            <person name="Bills G."/>
            <person name="Bluhm B."/>
            <person name="Cannon C."/>
            <person name="Castanera R."/>
            <person name="Culley D."/>
            <person name="Daum C."/>
            <person name="Ezra D."/>
            <person name="Gonzalez J."/>
            <person name="Henrissat B."/>
            <person name="Kuo A."/>
            <person name="Liang C."/>
            <person name="Lipzen A."/>
            <person name="Lutzoni F."/>
            <person name="Magnuson J."/>
            <person name="Mondo S."/>
            <person name="Nolan M."/>
            <person name="Ohm R."/>
            <person name="Pangilinan J."/>
            <person name="Park H.-J."/>
            <person name="Ramirez L."/>
            <person name="Alfaro M."/>
            <person name="Sun H."/>
            <person name="Tritt A."/>
            <person name="Yoshinaga Y."/>
            <person name="Zwiers L.-H."/>
            <person name="Turgeon B."/>
            <person name="Goodwin S."/>
            <person name="Spatafora J."/>
            <person name="Crous P."/>
            <person name="Grigoriev I."/>
        </authorList>
    </citation>
    <scope>NUCLEOTIDE SEQUENCE</scope>
    <source>
        <strain evidence="9">CBS 113818</strain>
    </source>
</reference>
<feature type="transmembrane region" description="Helical" evidence="7">
    <location>
        <begin position="274"/>
        <end position="295"/>
    </location>
</feature>
<keyword evidence="10" id="KW-1185">Reference proteome</keyword>
<evidence type="ECO:0000313" key="9">
    <source>
        <dbReference type="EMBL" id="KAF2830717.1"/>
    </source>
</evidence>
<dbReference type="EMBL" id="MU006219">
    <property type="protein sequence ID" value="KAF2830717.1"/>
    <property type="molecule type" value="Genomic_DNA"/>
</dbReference>
<gene>
    <name evidence="9" type="ORF">CC86DRAFT_367418</name>
</gene>
<feature type="domain" description="TLC" evidence="8">
    <location>
        <begin position="69"/>
        <end position="307"/>
    </location>
</feature>
<dbReference type="Proteomes" id="UP000799424">
    <property type="component" value="Unassembled WGS sequence"/>
</dbReference>
<dbReference type="SMART" id="SM00724">
    <property type="entry name" value="TLC"/>
    <property type="match status" value="1"/>
</dbReference>
<evidence type="ECO:0000256" key="4">
    <source>
        <dbReference type="ARBA" id="ARBA00023136"/>
    </source>
</evidence>
<feature type="transmembrane region" description="Helical" evidence="7">
    <location>
        <begin position="200"/>
        <end position="220"/>
    </location>
</feature>
<dbReference type="AlphaFoldDB" id="A0A6A7ADF8"/>
<dbReference type="PANTHER" id="PTHR13439:SF0">
    <property type="entry name" value="TOPOISOMERASE I DAMAGE AFFECTED PROTEIN 4"/>
    <property type="match status" value="1"/>
</dbReference>
<protein>
    <submittedName>
        <fullName evidence="9">DUF887-domain-containing protein</fullName>
    </submittedName>
</protein>
<organism evidence="9 10">
    <name type="scientific">Ophiobolus disseminans</name>
    <dbReference type="NCBI Taxonomy" id="1469910"/>
    <lineage>
        <taxon>Eukaryota</taxon>
        <taxon>Fungi</taxon>
        <taxon>Dikarya</taxon>
        <taxon>Ascomycota</taxon>
        <taxon>Pezizomycotina</taxon>
        <taxon>Dothideomycetes</taxon>
        <taxon>Pleosporomycetidae</taxon>
        <taxon>Pleosporales</taxon>
        <taxon>Pleosporineae</taxon>
        <taxon>Phaeosphaeriaceae</taxon>
        <taxon>Ophiobolus</taxon>
    </lineage>
</organism>
<dbReference type="GO" id="GO:0005783">
    <property type="term" value="C:endoplasmic reticulum"/>
    <property type="evidence" value="ECO:0007669"/>
    <property type="project" value="TreeGrafter"/>
</dbReference>
<evidence type="ECO:0000256" key="5">
    <source>
        <dbReference type="PROSITE-ProRule" id="PRU00205"/>
    </source>
</evidence>
<dbReference type="GO" id="GO:0016020">
    <property type="term" value="C:membrane"/>
    <property type="evidence" value="ECO:0007669"/>
    <property type="project" value="UniProtKB-SubCell"/>
</dbReference>
<keyword evidence="4 5" id="KW-0472">Membrane</keyword>
<keyword evidence="3 7" id="KW-1133">Transmembrane helix</keyword>
<keyword evidence="2 5" id="KW-0812">Transmembrane</keyword>
<evidence type="ECO:0000256" key="3">
    <source>
        <dbReference type="ARBA" id="ARBA00022989"/>
    </source>
</evidence>
<dbReference type="GO" id="GO:0055088">
    <property type="term" value="P:lipid homeostasis"/>
    <property type="evidence" value="ECO:0007669"/>
    <property type="project" value="TreeGrafter"/>
</dbReference>
<evidence type="ECO:0000256" key="6">
    <source>
        <dbReference type="SAM" id="MobiDB-lite"/>
    </source>
</evidence>
<feature type="transmembrane region" description="Helical" evidence="7">
    <location>
        <begin position="167"/>
        <end position="188"/>
    </location>
</feature>
<evidence type="ECO:0000256" key="1">
    <source>
        <dbReference type="ARBA" id="ARBA00004141"/>
    </source>
</evidence>
<proteinExistence type="predicted"/>
<evidence type="ECO:0000313" key="10">
    <source>
        <dbReference type="Proteomes" id="UP000799424"/>
    </source>
</evidence>
<feature type="transmembrane region" description="Helical" evidence="7">
    <location>
        <begin position="116"/>
        <end position="134"/>
    </location>
</feature>
<feature type="transmembrane region" description="Helical" evidence="7">
    <location>
        <begin position="37"/>
        <end position="55"/>
    </location>
</feature>
<dbReference type="OrthoDB" id="10266980at2759"/>
<evidence type="ECO:0000259" key="8">
    <source>
        <dbReference type="PROSITE" id="PS50922"/>
    </source>
</evidence>
<dbReference type="PANTHER" id="PTHR13439">
    <property type="entry name" value="CT120 PROTEIN"/>
    <property type="match status" value="1"/>
</dbReference>
<feature type="transmembrane region" description="Helical" evidence="7">
    <location>
        <begin position="76"/>
        <end position="96"/>
    </location>
</feature>